<organism evidence="2 3">
    <name type="scientific">Dethiosulfatarculus sandiegensis</name>
    <dbReference type="NCBI Taxonomy" id="1429043"/>
    <lineage>
        <taxon>Bacteria</taxon>
        <taxon>Pseudomonadati</taxon>
        <taxon>Thermodesulfobacteriota</taxon>
        <taxon>Desulfarculia</taxon>
        <taxon>Desulfarculales</taxon>
        <taxon>Desulfarculaceae</taxon>
        <taxon>Dethiosulfatarculus</taxon>
    </lineage>
</organism>
<keyword evidence="1" id="KW-1133">Transmembrane helix</keyword>
<comment type="caution">
    <text evidence="2">The sequence shown here is derived from an EMBL/GenBank/DDBJ whole genome shotgun (WGS) entry which is preliminary data.</text>
</comment>
<dbReference type="STRING" id="1429043.X474_05060"/>
<dbReference type="EMBL" id="AZAC01000004">
    <property type="protein sequence ID" value="KIX15219.1"/>
    <property type="molecule type" value="Genomic_DNA"/>
</dbReference>
<sequence>MKNKEAFRWLAWAATMALLIWAGASLWHLKHMELFLLLFTAGNACLVVLFRFMREKP</sequence>
<keyword evidence="1" id="KW-0812">Transmembrane</keyword>
<evidence type="ECO:0000256" key="1">
    <source>
        <dbReference type="SAM" id="Phobius"/>
    </source>
</evidence>
<dbReference type="AlphaFoldDB" id="A0A0D2JAQ9"/>
<dbReference type="Proteomes" id="UP000032233">
    <property type="component" value="Unassembled WGS sequence"/>
</dbReference>
<gene>
    <name evidence="2" type="ORF">X474_05060</name>
</gene>
<evidence type="ECO:0000313" key="3">
    <source>
        <dbReference type="Proteomes" id="UP000032233"/>
    </source>
</evidence>
<proteinExistence type="predicted"/>
<accession>A0A0D2JAQ9</accession>
<protein>
    <submittedName>
        <fullName evidence="2">Uncharacterized protein</fullName>
    </submittedName>
</protein>
<name>A0A0D2JAQ9_9BACT</name>
<dbReference type="RefSeq" id="WP_156360620.1">
    <property type="nucleotide sequence ID" value="NZ_AZAC01000004.1"/>
</dbReference>
<keyword evidence="1" id="KW-0472">Membrane</keyword>
<feature type="transmembrane region" description="Helical" evidence="1">
    <location>
        <begin position="34"/>
        <end position="53"/>
    </location>
</feature>
<keyword evidence="3" id="KW-1185">Reference proteome</keyword>
<feature type="transmembrane region" description="Helical" evidence="1">
    <location>
        <begin position="9"/>
        <end position="28"/>
    </location>
</feature>
<reference evidence="2 3" key="1">
    <citation type="submission" date="2013-11" db="EMBL/GenBank/DDBJ databases">
        <title>Metagenomic analysis of a methanogenic consortium involved in long chain n-alkane degradation.</title>
        <authorList>
            <person name="Davidova I.A."/>
            <person name="Callaghan A.V."/>
            <person name="Wawrik B."/>
            <person name="Pruitt S."/>
            <person name="Marks C."/>
            <person name="Duncan K.E."/>
            <person name="Suflita J.M."/>
        </authorList>
    </citation>
    <scope>NUCLEOTIDE SEQUENCE [LARGE SCALE GENOMIC DNA]</scope>
    <source>
        <strain evidence="2 3">SPR</strain>
    </source>
</reference>
<evidence type="ECO:0000313" key="2">
    <source>
        <dbReference type="EMBL" id="KIX15219.1"/>
    </source>
</evidence>
<dbReference type="InParanoid" id="A0A0D2JAQ9"/>